<gene>
    <name evidence="23" type="ORF">CDL15_Pgr015758</name>
</gene>
<keyword evidence="13 19" id="KW-1133">Transmembrane helix</keyword>
<evidence type="ECO:0000256" key="18">
    <source>
        <dbReference type="ARBA" id="ARBA00048679"/>
    </source>
</evidence>
<dbReference type="InterPro" id="IPR021720">
    <property type="entry name" value="Malectin_dom"/>
</dbReference>
<evidence type="ECO:0000256" key="4">
    <source>
        <dbReference type="ARBA" id="ARBA00022527"/>
    </source>
</evidence>
<evidence type="ECO:0000313" key="24">
    <source>
        <dbReference type="Proteomes" id="UP000197138"/>
    </source>
</evidence>
<dbReference type="InterPro" id="IPR055414">
    <property type="entry name" value="LRR_R13L4/SHOC2-like"/>
</dbReference>
<feature type="transmembrane region" description="Helical" evidence="19">
    <location>
        <begin position="616"/>
        <end position="638"/>
    </location>
</feature>
<dbReference type="InterPro" id="IPR051824">
    <property type="entry name" value="LRR_Rcpt-Like_S/T_Kinase"/>
</dbReference>
<evidence type="ECO:0000256" key="20">
    <source>
        <dbReference type="SAM" id="SignalP"/>
    </source>
</evidence>
<dbReference type="GO" id="GO:0005524">
    <property type="term" value="F:ATP binding"/>
    <property type="evidence" value="ECO:0007669"/>
    <property type="project" value="UniProtKB-KW"/>
</dbReference>
<dbReference type="Gene3D" id="2.60.120.430">
    <property type="entry name" value="Galactose-binding lectin"/>
    <property type="match status" value="1"/>
</dbReference>
<proteinExistence type="inferred from homology"/>
<evidence type="ECO:0000256" key="15">
    <source>
        <dbReference type="ARBA" id="ARBA00023170"/>
    </source>
</evidence>
<feature type="domain" description="Disease resistance R13L4/SHOC-2-like LRR" evidence="22">
    <location>
        <begin position="170"/>
        <end position="348"/>
    </location>
</feature>
<evidence type="ECO:0000256" key="6">
    <source>
        <dbReference type="ARBA" id="ARBA00022614"/>
    </source>
</evidence>
<dbReference type="Pfam" id="PF11721">
    <property type="entry name" value="Malectin"/>
    <property type="match status" value="1"/>
</dbReference>
<name>A0A218XR29_PUNGR</name>
<dbReference type="PANTHER" id="PTHR48006">
    <property type="entry name" value="LEUCINE-RICH REPEAT-CONTAINING PROTEIN DDB_G0281931-RELATED"/>
    <property type="match status" value="1"/>
</dbReference>
<evidence type="ECO:0000256" key="11">
    <source>
        <dbReference type="ARBA" id="ARBA00022741"/>
    </source>
</evidence>
<dbReference type="FunFam" id="3.80.10.10:FF:001380">
    <property type="entry name" value="Os05g0256100 protein"/>
    <property type="match status" value="1"/>
</dbReference>
<keyword evidence="8 19" id="KW-0812">Transmembrane</keyword>
<dbReference type="PANTHER" id="PTHR48006:SF98">
    <property type="entry name" value="MALECTIN DOMAIN-CONTAINING PROTEIN"/>
    <property type="match status" value="1"/>
</dbReference>
<comment type="similarity">
    <text evidence="2">Belongs to the RLP family.</text>
</comment>
<keyword evidence="7" id="KW-0808">Transferase</keyword>
<evidence type="ECO:0000256" key="1">
    <source>
        <dbReference type="ARBA" id="ARBA00004479"/>
    </source>
</evidence>
<keyword evidence="15" id="KW-0675">Receptor</keyword>
<dbReference type="GO" id="GO:0016020">
    <property type="term" value="C:membrane"/>
    <property type="evidence" value="ECO:0007669"/>
    <property type="project" value="UniProtKB-SubCell"/>
</dbReference>
<evidence type="ECO:0000256" key="5">
    <source>
        <dbReference type="ARBA" id="ARBA00022553"/>
    </source>
</evidence>
<evidence type="ECO:0000256" key="7">
    <source>
        <dbReference type="ARBA" id="ARBA00022679"/>
    </source>
</evidence>
<evidence type="ECO:0000256" key="19">
    <source>
        <dbReference type="SAM" id="Phobius"/>
    </source>
</evidence>
<evidence type="ECO:0000256" key="3">
    <source>
        <dbReference type="ARBA" id="ARBA00012513"/>
    </source>
</evidence>
<dbReference type="InterPro" id="IPR032675">
    <property type="entry name" value="LRR_dom_sf"/>
</dbReference>
<dbReference type="EC" id="2.7.11.1" evidence="3"/>
<dbReference type="FunFam" id="2.60.120.430:FF:000004">
    <property type="entry name" value="Putative leucine-rich repeat receptor-like serine/threonine-protein kinase"/>
    <property type="match status" value="1"/>
</dbReference>
<sequence length="656" mass="70840">MGVLGLSSSIALLVAVLVTVSAQPQTDPNEVAALGKIAEHWGLGRFLNLTVDPCTPNAPWAPENANPRIACGCSTASNACHITHLKVYALDIVGEIPSELFALKELVDLNLAQNVLSGPIPVEIEQLSKMEYLSLGINNLSGTVPPQLGNLTKLISLSFSSNNLHGPLPKELGKLINLQQLYIDSSGVTGPIPQELRNLKLLQKLWASDNLFTGMLPELFGTLTELMDLRFEGTLLEGPIPSSFSTLTKLNNLILGDLTGEDSSLDFLQNQTSLSVLSLRNCRVSGQIPEQLGTFSELIYLDLSFNKLSGQVPASFQDFNQIQFLFLGNNKLSGELPANIVSSSLLALDVSFNPLSGNLPLLFDNGRVSLNFVGTSLNANNLENGKTFDMLKCLNSSTNCPAKVRASSFAVNCGGTDQISASGVNFEDDSETLGAASLYRSSNHQWGVSSSGYFIFNPHGPHDIAETDSQVTGALESELYKTARISANSLRYYGLGLRNGKYNVELHFAEIKIEDSQSWKALGRRLFDVYIQGKRVLQDFNIQKEAGGSNRASIKTFEANVTNTVIDIHFLWAGRGTCCIPAQSTYGPLVSAIHVMEDGGSVGSSSNSDKKRTARILGIALGCAGALIIISSVFYLWWTKNSPEHVQVHTDSPRKG</sequence>
<feature type="domain" description="Malectin" evidence="21">
    <location>
        <begin position="408"/>
        <end position="593"/>
    </location>
</feature>
<keyword evidence="4" id="KW-0418">Kinase</keyword>
<evidence type="ECO:0000256" key="14">
    <source>
        <dbReference type="ARBA" id="ARBA00023136"/>
    </source>
</evidence>
<feature type="signal peptide" evidence="20">
    <location>
        <begin position="1"/>
        <end position="22"/>
    </location>
</feature>
<dbReference type="Gene3D" id="3.80.10.10">
    <property type="entry name" value="Ribonuclease Inhibitor"/>
    <property type="match status" value="2"/>
</dbReference>
<dbReference type="SUPFAM" id="SSF52058">
    <property type="entry name" value="L domain-like"/>
    <property type="match status" value="1"/>
</dbReference>
<dbReference type="Proteomes" id="UP000197138">
    <property type="component" value="Unassembled WGS sequence"/>
</dbReference>
<evidence type="ECO:0000256" key="10">
    <source>
        <dbReference type="ARBA" id="ARBA00022737"/>
    </source>
</evidence>
<keyword evidence="9 20" id="KW-0732">Signal</keyword>
<evidence type="ECO:0000256" key="8">
    <source>
        <dbReference type="ARBA" id="ARBA00022692"/>
    </source>
</evidence>
<keyword evidence="11" id="KW-0547">Nucleotide-binding</keyword>
<evidence type="ECO:0000256" key="12">
    <source>
        <dbReference type="ARBA" id="ARBA00022840"/>
    </source>
</evidence>
<evidence type="ECO:0000256" key="9">
    <source>
        <dbReference type="ARBA" id="ARBA00022729"/>
    </source>
</evidence>
<dbReference type="FunFam" id="3.80.10.10:FF:000041">
    <property type="entry name" value="LRR receptor-like serine/threonine-protein kinase ERECTA"/>
    <property type="match status" value="1"/>
</dbReference>
<dbReference type="GO" id="GO:0004674">
    <property type="term" value="F:protein serine/threonine kinase activity"/>
    <property type="evidence" value="ECO:0007669"/>
    <property type="project" value="UniProtKB-KW"/>
</dbReference>
<reference evidence="24" key="1">
    <citation type="journal article" date="2017" name="Plant J.">
        <title>The pomegranate (Punica granatum L.) genome and the genomics of punicalagin biosynthesis.</title>
        <authorList>
            <person name="Qin G."/>
            <person name="Xu C."/>
            <person name="Ming R."/>
            <person name="Tang H."/>
            <person name="Guyot R."/>
            <person name="Kramer E.M."/>
            <person name="Hu Y."/>
            <person name="Yi X."/>
            <person name="Qi Y."/>
            <person name="Xu X."/>
            <person name="Gao Z."/>
            <person name="Pan H."/>
            <person name="Jian J."/>
            <person name="Tian Y."/>
            <person name="Yue Z."/>
            <person name="Xu Y."/>
        </authorList>
    </citation>
    <scope>NUCLEOTIDE SEQUENCE [LARGE SCALE GENOMIC DNA]</scope>
    <source>
        <strain evidence="24">cv. Dabenzi</strain>
    </source>
</reference>
<comment type="catalytic activity">
    <reaction evidence="18">
        <text>L-seryl-[protein] + ATP = O-phospho-L-seryl-[protein] + ADP + H(+)</text>
        <dbReference type="Rhea" id="RHEA:17989"/>
        <dbReference type="Rhea" id="RHEA-COMP:9863"/>
        <dbReference type="Rhea" id="RHEA-COMP:11604"/>
        <dbReference type="ChEBI" id="CHEBI:15378"/>
        <dbReference type="ChEBI" id="CHEBI:29999"/>
        <dbReference type="ChEBI" id="CHEBI:30616"/>
        <dbReference type="ChEBI" id="CHEBI:83421"/>
        <dbReference type="ChEBI" id="CHEBI:456216"/>
        <dbReference type="EC" id="2.7.11.1"/>
    </reaction>
</comment>
<dbReference type="AlphaFoldDB" id="A0A218XR29"/>
<comment type="subcellular location">
    <subcellularLocation>
        <location evidence="1">Membrane</location>
        <topology evidence="1">Single-pass type I membrane protein</topology>
    </subcellularLocation>
</comment>
<keyword evidence="14 19" id="KW-0472">Membrane</keyword>
<dbReference type="Pfam" id="PF23598">
    <property type="entry name" value="LRR_14"/>
    <property type="match status" value="1"/>
</dbReference>
<evidence type="ECO:0000256" key="16">
    <source>
        <dbReference type="ARBA" id="ARBA00023180"/>
    </source>
</evidence>
<evidence type="ECO:0000256" key="2">
    <source>
        <dbReference type="ARBA" id="ARBA00009592"/>
    </source>
</evidence>
<accession>A0A218XR29</accession>
<evidence type="ECO:0000256" key="13">
    <source>
        <dbReference type="ARBA" id="ARBA00022989"/>
    </source>
</evidence>
<keyword evidence="10" id="KW-0677">Repeat</keyword>
<keyword evidence="4" id="KW-0723">Serine/threonine-protein kinase</keyword>
<evidence type="ECO:0000259" key="22">
    <source>
        <dbReference type="Pfam" id="PF23598"/>
    </source>
</evidence>
<comment type="catalytic activity">
    <reaction evidence="17">
        <text>L-threonyl-[protein] + ATP = O-phospho-L-threonyl-[protein] + ADP + H(+)</text>
        <dbReference type="Rhea" id="RHEA:46608"/>
        <dbReference type="Rhea" id="RHEA-COMP:11060"/>
        <dbReference type="Rhea" id="RHEA-COMP:11605"/>
        <dbReference type="ChEBI" id="CHEBI:15378"/>
        <dbReference type="ChEBI" id="CHEBI:30013"/>
        <dbReference type="ChEBI" id="CHEBI:30616"/>
        <dbReference type="ChEBI" id="CHEBI:61977"/>
        <dbReference type="ChEBI" id="CHEBI:456216"/>
        <dbReference type="EC" id="2.7.11.1"/>
    </reaction>
</comment>
<feature type="chain" id="PRO_5012758732" description="non-specific serine/threonine protein kinase" evidence="20">
    <location>
        <begin position="23"/>
        <end position="656"/>
    </location>
</feature>
<keyword evidence="12" id="KW-0067">ATP-binding</keyword>
<evidence type="ECO:0000259" key="21">
    <source>
        <dbReference type="Pfam" id="PF11721"/>
    </source>
</evidence>
<keyword evidence="5" id="KW-0597">Phosphoprotein</keyword>
<evidence type="ECO:0000256" key="17">
    <source>
        <dbReference type="ARBA" id="ARBA00047899"/>
    </source>
</evidence>
<keyword evidence="16" id="KW-0325">Glycoprotein</keyword>
<comment type="caution">
    <text evidence="23">The sequence shown here is derived from an EMBL/GenBank/DDBJ whole genome shotgun (WGS) entry which is preliminary data.</text>
</comment>
<protein>
    <recommendedName>
        <fullName evidence="3">non-specific serine/threonine protein kinase</fullName>
        <ecNumber evidence="3">2.7.11.1</ecNumber>
    </recommendedName>
</protein>
<keyword evidence="6" id="KW-0433">Leucine-rich repeat</keyword>
<evidence type="ECO:0000313" key="23">
    <source>
        <dbReference type="EMBL" id="OWM86722.1"/>
    </source>
</evidence>
<organism evidence="23 24">
    <name type="scientific">Punica granatum</name>
    <name type="common">Pomegranate</name>
    <dbReference type="NCBI Taxonomy" id="22663"/>
    <lineage>
        <taxon>Eukaryota</taxon>
        <taxon>Viridiplantae</taxon>
        <taxon>Streptophyta</taxon>
        <taxon>Embryophyta</taxon>
        <taxon>Tracheophyta</taxon>
        <taxon>Spermatophyta</taxon>
        <taxon>Magnoliopsida</taxon>
        <taxon>eudicotyledons</taxon>
        <taxon>Gunneridae</taxon>
        <taxon>Pentapetalae</taxon>
        <taxon>rosids</taxon>
        <taxon>malvids</taxon>
        <taxon>Myrtales</taxon>
        <taxon>Lythraceae</taxon>
        <taxon>Punica</taxon>
    </lineage>
</organism>
<dbReference type="EMBL" id="MTKT01001080">
    <property type="protein sequence ID" value="OWM86722.1"/>
    <property type="molecule type" value="Genomic_DNA"/>
</dbReference>